<evidence type="ECO:0000313" key="2">
    <source>
        <dbReference type="EMBL" id="QDT74233.1"/>
    </source>
</evidence>
<dbReference type="AlphaFoldDB" id="A0A517U0U4"/>
<organism evidence="2 3">
    <name type="scientific">Lacipirellula limnantheis</name>
    <dbReference type="NCBI Taxonomy" id="2528024"/>
    <lineage>
        <taxon>Bacteria</taxon>
        <taxon>Pseudomonadati</taxon>
        <taxon>Planctomycetota</taxon>
        <taxon>Planctomycetia</taxon>
        <taxon>Pirellulales</taxon>
        <taxon>Lacipirellulaceae</taxon>
        <taxon>Lacipirellula</taxon>
    </lineage>
</organism>
<dbReference type="RefSeq" id="WP_145434005.1">
    <property type="nucleotide sequence ID" value="NZ_CP036339.1"/>
</dbReference>
<dbReference type="OrthoDB" id="285738at2"/>
<proteinExistence type="predicted"/>
<reference evidence="2 3" key="1">
    <citation type="submission" date="2019-02" db="EMBL/GenBank/DDBJ databases">
        <title>Deep-cultivation of Planctomycetes and their phenomic and genomic characterization uncovers novel biology.</title>
        <authorList>
            <person name="Wiegand S."/>
            <person name="Jogler M."/>
            <person name="Boedeker C."/>
            <person name="Pinto D."/>
            <person name="Vollmers J."/>
            <person name="Rivas-Marin E."/>
            <person name="Kohn T."/>
            <person name="Peeters S.H."/>
            <person name="Heuer A."/>
            <person name="Rast P."/>
            <person name="Oberbeckmann S."/>
            <person name="Bunk B."/>
            <person name="Jeske O."/>
            <person name="Meyerdierks A."/>
            <person name="Storesund J.E."/>
            <person name="Kallscheuer N."/>
            <person name="Luecker S."/>
            <person name="Lage O.M."/>
            <person name="Pohl T."/>
            <person name="Merkel B.J."/>
            <person name="Hornburger P."/>
            <person name="Mueller R.-W."/>
            <person name="Bruemmer F."/>
            <person name="Labrenz M."/>
            <person name="Spormann A.M."/>
            <person name="Op den Camp H."/>
            <person name="Overmann J."/>
            <person name="Amann R."/>
            <person name="Jetten M.S.M."/>
            <person name="Mascher T."/>
            <person name="Medema M.H."/>
            <person name="Devos D.P."/>
            <person name="Kaster A.-K."/>
            <person name="Ovreas L."/>
            <person name="Rohde M."/>
            <person name="Galperin M.Y."/>
            <person name="Jogler C."/>
        </authorList>
    </citation>
    <scope>NUCLEOTIDE SEQUENCE [LARGE SCALE GENOMIC DNA]</scope>
    <source>
        <strain evidence="2 3">I41</strain>
    </source>
</reference>
<name>A0A517U0U4_9BACT</name>
<feature type="region of interest" description="Disordered" evidence="1">
    <location>
        <begin position="182"/>
        <end position="225"/>
    </location>
</feature>
<evidence type="ECO:0008006" key="4">
    <source>
        <dbReference type="Google" id="ProtNLM"/>
    </source>
</evidence>
<feature type="compositionally biased region" description="Low complexity" evidence="1">
    <location>
        <begin position="196"/>
        <end position="216"/>
    </location>
</feature>
<dbReference type="Proteomes" id="UP000317909">
    <property type="component" value="Chromosome"/>
</dbReference>
<gene>
    <name evidence="2" type="ORF">I41_34280</name>
</gene>
<evidence type="ECO:0000313" key="3">
    <source>
        <dbReference type="Proteomes" id="UP000317909"/>
    </source>
</evidence>
<keyword evidence="3" id="KW-1185">Reference proteome</keyword>
<dbReference type="KEGG" id="llh:I41_34280"/>
<accession>A0A517U0U4</accession>
<protein>
    <recommendedName>
        <fullName evidence="4">Transposase IS30-like HTH domain-containing protein</fullName>
    </recommendedName>
</protein>
<evidence type="ECO:0000256" key="1">
    <source>
        <dbReference type="SAM" id="MobiDB-lite"/>
    </source>
</evidence>
<sequence length="225" mass="25404">MSNPGRPRILDDKKRCEVITLLGVGLGLQEAARYVGCSVDTLRREMQRNEEFRDEARTAEVRAQIGAVRSLREAAATHWRAAAWYLERTNPRRFSRPSLRTFRPDEIEAVFSDVIAAAAEEIEDFELRDRVCRRLTIAGCRAARALESDSARRVDPRSVIPVRKSAADLFFEQFEEEQRRAWEKSATIRQNLQAKPQASTPTGQSPSPTTPATPSSDRPIPRQAA</sequence>
<dbReference type="EMBL" id="CP036339">
    <property type="protein sequence ID" value="QDT74233.1"/>
    <property type="molecule type" value="Genomic_DNA"/>
</dbReference>